<organism evidence="1 2">
    <name type="scientific">Candidatus Thiothrix phosphatis</name>
    <dbReference type="NCBI Taxonomy" id="3112415"/>
    <lineage>
        <taxon>Bacteria</taxon>
        <taxon>Pseudomonadati</taxon>
        <taxon>Pseudomonadota</taxon>
        <taxon>Gammaproteobacteria</taxon>
        <taxon>Thiotrichales</taxon>
        <taxon>Thiotrichaceae</taxon>
        <taxon>Thiothrix</taxon>
    </lineage>
</organism>
<evidence type="ECO:0000313" key="1">
    <source>
        <dbReference type="EMBL" id="MEB4590760.1"/>
    </source>
</evidence>
<evidence type="ECO:0000313" key="2">
    <source>
        <dbReference type="Proteomes" id="UP001308005"/>
    </source>
</evidence>
<proteinExistence type="predicted"/>
<dbReference type="RefSeq" id="WP_324694124.1">
    <property type="nucleotide sequence ID" value="NZ_JAYMYJ010000059.1"/>
</dbReference>
<protein>
    <submittedName>
        <fullName evidence="1">H-NS family nucleoid-associated regulatory protein</fullName>
    </submittedName>
</protein>
<sequence length="75" mass="8229">MSSIDISNLSVAELAALKGSIESIIGGRRESELIRLRETFEDMAAESGFTLEEVMQATPSKKRAAVQAKYRNPDN</sequence>
<dbReference type="EMBL" id="JAYMYJ010000059">
    <property type="protein sequence ID" value="MEB4590760.1"/>
    <property type="molecule type" value="Genomic_DNA"/>
</dbReference>
<dbReference type="Proteomes" id="UP001308005">
    <property type="component" value="Unassembled WGS sequence"/>
</dbReference>
<accession>A0ABU6CV97</accession>
<comment type="caution">
    <text evidence="1">The sequence shown here is derived from an EMBL/GenBank/DDBJ whole genome shotgun (WGS) entry which is preliminary data.</text>
</comment>
<reference evidence="2" key="1">
    <citation type="submission" date="2023-07" db="EMBL/GenBank/DDBJ databases">
        <title>The carbon used by Thiothrix.</title>
        <authorList>
            <person name="Chen L."/>
        </authorList>
    </citation>
    <scope>NUCLEOTIDE SEQUENCE [LARGE SCALE GENOMIC DNA]</scope>
</reference>
<gene>
    <name evidence="1" type="ORF">VSS37_07195</name>
</gene>
<name>A0ABU6CV97_9GAMM</name>
<feature type="non-terminal residue" evidence="1">
    <location>
        <position position="75"/>
    </location>
</feature>
<keyword evidence="2" id="KW-1185">Reference proteome</keyword>